<dbReference type="EMBL" id="CM042009">
    <property type="protein sequence ID" value="KAI3790541.1"/>
    <property type="molecule type" value="Genomic_DNA"/>
</dbReference>
<dbReference type="Proteomes" id="UP001055811">
    <property type="component" value="Linkage Group LG01"/>
</dbReference>
<proteinExistence type="predicted"/>
<gene>
    <name evidence="1" type="ORF">L2E82_03651</name>
</gene>
<keyword evidence="2" id="KW-1185">Reference proteome</keyword>
<accession>A0ACB9H5K2</accession>
<name>A0ACB9H5K2_CICIN</name>
<organism evidence="1 2">
    <name type="scientific">Cichorium intybus</name>
    <name type="common">Chicory</name>
    <dbReference type="NCBI Taxonomy" id="13427"/>
    <lineage>
        <taxon>Eukaryota</taxon>
        <taxon>Viridiplantae</taxon>
        <taxon>Streptophyta</taxon>
        <taxon>Embryophyta</taxon>
        <taxon>Tracheophyta</taxon>
        <taxon>Spermatophyta</taxon>
        <taxon>Magnoliopsida</taxon>
        <taxon>eudicotyledons</taxon>
        <taxon>Gunneridae</taxon>
        <taxon>Pentapetalae</taxon>
        <taxon>asterids</taxon>
        <taxon>campanulids</taxon>
        <taxon>Asterales</taxon>
        <taxon>Asteraceae</taxon>
        <taxon>Cichorioideae</taxon>
        <taxon>Cichorieae</taxon>
        <taxon>Cichoriinae</taxon>
        <taxon>Cichorium</taxon>
    </lineage>
</organism>
<comment type="caution">
    <text evidence="1">The sequence shown here is derived from an EMBL/GenBank/DDBJ whole genome shotgun (WGS) entry which is preliminary data.</text>
</comment>
<protein>
    <submittedName>
        <fullName evidence="1">Uncharacterized protein</fullName>
    </submittedName>
</protein>
<reference evidence="1 2" key="2">
    <citation type="journal article" date="2022" name="Mol. Ecol. Resour.">
        <title>The genomes of chicory, endive, great burdock and yacon provide insights into Asteraceae paleo-polyploidization history and plant inulin production.</title>
        <authorList>
            <person name="Fan W."/>
            <person name="Wang S."/>
            <person name="Wang H."/>
            <person name="Wang A."/>
            <person name="Jiang F."/>
            <person name="Liu H."/>
            <person name="Zhao H."/>
            <person name="Xu D."/>
            <person name="Zhang Y."/>
        </authorList>
    </citation>
    <scope>NUCLEOTIDE SEQUENCE [LARGE SCALE GENOMIC DNA]</scope>
    <source>
        <strain evidence="2">cv. Punajuju</strain>
        <tissue evidence="1">Leaves</tissue>
    </source>
</reference>
<evidence type="ECO:0000313" key="1">
    <source>
        <dbReference type="EMBL" id="KAI3790541.1"/>
    </source>
</evidence>
<reference evidence="2" key="1">
    <citation type="journal article" date="2022" name="Mol. Ecol. Resour.">
        <title>The genomes of chicory, endive, great burdock and yacon provide insights into Asteraceae palaeo-polyploidization history and plant inulin production.</title>
        <authorList>
            <person name="Fan W."/>
            <person name="Wang S."/>
            <person name="Wang H."/>
            <person name="Wang A."/>
            <person name="Jiang F."/>
            <person name="Liu H."/>
            <person name="Zhao H."/>
            <person name="Xu D."/>
            <person name="Zhang Y."/>
        </authorList>
    </citation>
    <scope>NUCLEOTIDE SEQUENCE [LARGE SCALE GENOMIC DNA]</scope>
    <source>
        <strain evidence="2">cv. Punajuju</strain>
    </source>
</reference>
<evidence type="ECO:0000313" key="2">
    <source>
        <dbReference type="Proteomes" id="UP001055811"/>
    </source>
</evidence>
<sequence length="996" mass="115700">MADVIEDVREALMEDDANGDEDNSDTESSSVYDGFEELLAEARSELYPGCKKFSSLDFLAKVMHIKVKNKWTNSSFDELLELLRESHPEGNKVPISHYAAKRTLRKIGLGRWVDKNTKGKKVAHKVLRYFPVTPRLRRLYSSRHTAKDMLWHSIGRSKDGTMRHPVDGSSWKEFDLKYPDFASEPRNVRLGLTADGFNPFGNMSSSHSTWPVVLTTYNLPPWLCMKDSSFMLSLLIPGPKSAGKDIDVFLRPLVEELKRLWQDGVRTKDAVTGKFFTMKAMLLWTINDYPARSSLSGWSGQGHKACPTCNKDTPSFRITNKVVYIGHRRFLDVNDPWRESLDFNGKPETRPAPRQFSDADIQAQLDRLIYRKPGKHPGNVLPKRADFELNWSKKSIFFELEYWSSLQLKHNLDVMHIEKNVCDSLLGTLLMNNNSKDTSNARVDLKNLNIRKTQWLRQRGNKWYKPHPKYSFTDDHLKRFCQFIKDVKLPDGFASNFSKKVVDNNTNITALKSHDCHILMQRLIPIGVRGFLAKDTYTPMVDLCTFFKQLCSRTLKVEDMERARDVILIILCKLELIYPPAFFDVMIHLVMNLPDEAIQGGPVYMRWMYPLERYLKKLKNYVRNKARPEGCIAEGYVAEEALSFCSMYLKDVQTRFNRPDRNEDFVVEKRKLWVFESNCRPTSATQIKQLSPSERLIIEWFVLDSCEEASQYIEEFKSVYPQSDVKTKFQEWFLEKVYSMKSQNSLEVHKELYALSMRARINVRTYTACIVNGVRFMVLGRDSQRTTQNSGVLAVDENNVKYYGQLEDIIEVDYPYGYSTVLFRCKWFDPCRYSTDNDITIVNTEHEWNKEDQLIFASQAKQVFYIQEPSRGKQKNNHRWVVEHVNHRKIWDLPLHDDRIEDVQNDSVQNVDNDLAESLDVVHNNSSSNCNLVIDLSQYFQNIPTYDTEEADVETDPPAVTVNEVSDAETDYDENDPDYDTEESEREMEIYDGESD</sequence>